<sequence>MFTTLDGAVHVPHARSPLSSSSVPSKRHTRSQRYPPHAHTLLQPTLSAPYALPARTFPPSFLRTCTVSSSGIDNADTASRWGGTCAVRRIAHELTAPTASAPPLTQLLVLAPSLREPGPRAVESVTYKGPYCVRGITCTSCAARSPTARRWVSGWGSRSWGALDLFERPVSLGTRGEGAGARVRGKPLVGRVGFRALGRGEKAPAPACV</sequence>
<accession>A0AAD7KCW4</accession>
<feature type="region of interest" description="Disordered" evidence="1">
    <location>
        <begin position="13"/>
        <end position="38"/>
    </location>
</feature>
<proteinExistence type="predicted"/>
<comment type="caution">
    <text evidence="2">The sequence shown here is derived from an EMBL/GenBank/DDBJ whole genome shotgun (WGS) entry which is preliminary data.</text>
</comment>
<dbReference type="Proteomes" id="UP001215598">
    <property type="component" value="Unassembled WGS sequence"/>
</dbReference>
<reference evidence="2" key="1">
    <citation type="submission" date="2023-03" db="EMBL/GenBank/DDBJ databases">
        <title>Massive genome expansion in bonnet fungi (Mycena s.s.) driven by repeated elements and novel gene families across ecological guilds.</title>
        <authorList>
            <consortium name="Lawrence Berkeley National Laboratory"/>
            <person name="Harder C.B."/>
            <person name="Miyauchi S."/>
            <person name="Viragh M."/>
            <person name="Kuo A."/>
            <person name="Thoen E."/>
            <person name="Andreopoulos B."/>
            <person name="Lu D."/>
            <person name="Skrede I."/>
            <person name="Drula E."/>
            <person name="Henrissat B."/>
            <person name="Morin E."/>
            <person name="Kohler A."/>
            <person name="Barry K."/>
            <person name="LaButti K."/>
            <person name="Morin E."/>
            <person name="Salamov A."/>
            <person name="Lipzen A."/>
            <person name="Mereny Z."/>
            <person name="Hegedus B."/>
            <person name="Baldrian P."/>
            <person name="Stursova M."/>
            <person name="Weitz H."/>
            <person name="Taylor A."/>
            <person name="Grigoriev I.V."/>
            <person name="Nagy L.G."/>
            <person name="Martin F."/>
            <person name="Kauserud H."/>
        </authorList>
    </citation>
    <scope>NUCLEOTIDE SEQUENCE</scope>
    <source>
        <strain evidence="2">CBHHK182m</strain>
    </source>
</reference>
<protein>
    <submittedName>
        <fullName evidence="2">Uncharacterized protein</fullName>
    </submittedName>
</protein>
<evidence type="ECO:0000313" key="3">
    <source>
        <dbReference type="Proteomes" id="UP001215598"/>
    </source>
</evidence>
<organism evidence="2 3">
    <name type="scientific">Mycena metata</name>
    <dbReference type="NCBI Taxonomy" id="1033252"/>
    <lineage>
        <taxon>Eukaryota</taxon>
        <taxon>Fungi</taxon>
        <taxon>Dikarya</taxon>
        <taxon>Basidiomycota</taxon>
        <taxon>Agaricomycotina</taxon>
        <taxon>Agaricomycetes</taxon>
        <taxon>Agaricomycetidae</taxon>
        <taxon>Agaricales</taxon>
        <taxon>Marasmiineae</taxon>
        <taxon>Mycenaceae</taxon>
        <taxon>Mycena</taxon>
    </lineage>
</organism>
<keyword evidence="3" id="KW-1185">Reference proteome</keyword>
<gene>
    <name evidence="2" type="ORF">B0H16DRAFT_1709932</name>
</gene>
<evidence type="ECO:0000313" key="2">
    <source>
        <dbReference type="EMBL" id="KAJ7783112.1"/>
    </source>
</evidence>
<dbReference type="AlphaFoldDB" id="A0AAD7KCW4"/>
<name>A0AAD7KCW4_9AGAR</name>
<evidence type="ECO:0000256" key="1">
    <source>
        <dbReference type="SAM" id="MobiDB-lite"/>
    </source>
</evidence>
<dbReference type="EMBL" id="JARKIB010000003">
    <property type="protein sequence ID" value="KAJ7783112.1"/>
    <property type="molecule type" value="Genomic_DNA"/>
</dbReference>